<dbReference type="Proteomes" id="UP000199468">
    <property type="component" value="Unassembled WGS sequence"/>
</dbReference>
<evidence type="ECO:0000313" key="2">
    <source>
        <dbReference type="EMBL" id="SDG03030.1"/>
    </source>
</evidence>
<feature type="transmembrane region" description="Helical" evidence="1">
    <location>
        <begin position="217"/>
        <end position="234"/>
    </location>
</feature>
<feature type="transmembrane region" description="Helical" evidence="1">
    <location>
        <begin position="62"/>
        <end position="79"/>
    </location>
</feature>
<accession>A0ABY0NSV9</accession>
<organism evidence="2 3">
    <name type="scientific">Bosea robiniae</name>
    <dbReference type="NCBI Taxonomy" id="1036780"/>
    <lineage>
        <taxon>Bacteria</taxon>
        <taxon>Pseudomonadati</taxon>
        <taxon>Pseudomonadota</taxon>
        <taxon>Alphaproteobacteria</taxon>
        <taxon>Hyphomicrobiales</taxon>
        <taxon>Boseaceae</taxon>
        <taxon>Bosea</taxon>
    </lineage>
</organism>
<feature type="transmembrane region" description="Helical" evidence="1">
    <location>
        <begin position="302"/>
        <end position="318"/>
    </location>
</feature>
<name>A0ABY0NSV9_9HYPH</name>
<feature type="transmembrane region" description="Helical" evidence="1">
    <location>
        <begin position="270"/>
        <end position="296"/>
    </location>
</feature>
<reference evidence="2 3" key="1">
    <citation type="submission" date="2016-10" db="EMBL/GenBank/DDBJ databases">
        <authorList>
            <person name="Varghese N."/>
            <person name="Submissions S."/>
        </authorList>
    </citation>
    <scope>NUCLEOTIDE SEQUENCE [LARGE SCALE GENOMIC DNA]</scope>
    <source>
        <strain evidence="2 3">DSM 26672</strain>
    </source>
</reference>
<dbReference type="InterPro" id="IPR010266">
    <property type="entry name" value="NnrS"/>
</dbReference>
<evidence type="ECO:0000256" key="1">
    <source>
        <dbReference type="SAM" id="Phobius"/>
    </source>
</evidence>
<comment type="caution">
    <text evidence="2">The sequence shown here is derived from an EMBL/GenBank/DDBJ whole genome shotgun (WGS) entry which is preliminary data.</text>
</comment>
<dbReference type="Pfam" id="PF05940">
    <property type="entry name" value="NnrS"/>
    <property type="match status" value="1"/>
</dbReference>
<sequence>MAPIPRLKAYDGPALLSYGFRPLFLLAALQAGLTILVWLGFVTGHLVIPTAFAPVDWHIHEMLFGYQAAAVGGFLLTAIPNWTGRLPVQGAPLLVLVLAWIAGRVAVATSALTGWHFAMAIDALFLILLAGAAAREVVAGRNWRNLKVVVLIGLLLAANLAFHLEAALTGGADYARRFAIATVLMLVGLIAGRIVPSFTRNWLAPRGAGRLPIPFGGYDKIVLAASAFALGLWVALPDTLASGIALALSAVLHAVRLARWAGDRTWRNPLLVILHVGYAFVPLGFALSAAASFALVGPGAGLHAWTAGAFGTVTLAVMSRASLGHTGRPLVATAATQACYA</sequence>
<gene>
    <name evidence="2" type="ORF">SAMN05421844_102666</name>
</gene>
<feature type="transmembrane region" description="Helical" evidence="1">
    <location>
        <begin position="240"/>
        <end position="258"/>
    </location>
</feature>
<feature type="transmembrane region" description="Helical" evidence="1">
    <location>
        <begin position="178"/>
        <end position="196"/>
    </location>
</feature>
<protein>
    <submittedName>
        <fullName evidence="2">Uncharacterized protein involved in response to NO</fullName>
    </submittedName>
</protein>
<feature type="transmembrane region" description="Helical" evidence="1">
    <location>
        <begin position="146"/>
        <end position="166"/>
    </location>
</feature>
<evidence type="ECO:0000313" key="3">
    <source>
        <dbReference type="Proteomes" id="UP000199468"/>
    </source>
</evidence>
<dbReference type="RefSeq" id="WP_091856641.1">
    <property type="nucleotide sequence ID" value="NZ_FNBZ01000002.1"/>
</dbReference>
<dbReference type="EMBL" id="FNBZ01000002">
    <property type="protein sequence ID" value="SDG03030.1"/>
    <property type="molecule type" value="Genomic_DNA"/>
</dbReference>
<proteinExistence type="predicted"/>
<keyword evidence="3" id="KW-1185">Reference proteome</keyword>
<keyword evidence="1" id="KW-1133">Transmembrane helix</keyword>
<feature type="transmembrane region" description="Helical" evidence="1">
    <location>
        <begin position="91"/>
        <end position="109"/>
    </location>
</feature>
<feature type="transmembrane region" description="Helical" evidence="1">
    <location>
        <begin position="23"/>
        <end position="42"/>
    </location>
</feature>
<feature type="transmembrane region" description="Helical" evidence="1">
    <location>
        <begin position="115"/>
        <end position="134"/>
    </location>
</feature>
<keyword evidence="1" id="KW-0812">Transmembrane</keyword>
<keyword evidence="1" id="KW-0472">Membrane</keyword>
<feature type="non-terminal residue" evidence="2">
    <location>
        <position position="341"/>
    </location>
</feature>